<dbReference type="SUPFAM" id="SSF53955">
    <property type="entry name" value="Lysozyme-like"/>
    <property type="match status" value="1"/>
</dbReference>
<evidence type="ECO:0000259" key="5">
    <source>
        <dbReference type="Pfam" id="PF01464"/>
    </source>
</evidence>
<dbReference type="Pfam" id="PF01464">
    <property type="entry name" value="SLT"/>
    <property type="match status" value="1"/>
</dbReference>
<proteinExistence type="inferred from homology"/>
<dbReference type="AlphaFoldDB" id="A0A1G5ZCV4"/>
<dbReference type="PANTHER" id="PTHR37423:SF2">
    <property type="entry name" value="MEMBRANE-BOUND LYTIC MUREIN TRANSGLYCOSYLASE C"/>
    <property type="match status" value="1"/>
</dbReference>
<evidence type="ECO:0000256" key="3">
    <source>
        <dbReference type="SAM" id="MobiDB-lite"/>
    </source>
</evidence>
<dbReference type="PANTHER" id="PTHR37423">
    <property type="entry name" value="SOLUBLE LYTIC MUREIN TRANSGLYCOSYLASE-RELATED"/>
    <property type="match status" value="1"/>
</dbReference>
<dbReference type="Proteomes" id="UP000198588">
    <property type="component" value="Unassembled WGS sequence"/>
</dbReference>
<comment type="similarity">
    <text evidence="1">Belongs to the transglycosylase Slt family.</text>
</comment>
<evidence type="ECO:0000256" key="4">
    <source>
        <dbReference type="SAM" id="SignalP"/>
    </source>
</evidence>
<accession>A0A1G5ZCV4</accession>
<dbReference type="OrthoDB" id="9801695at2"/>
<feature type="domain" description="Transglycosylase SLT" evidence="5">
    <location>
        <begin position="140"/>
        <end position="237"/>
    </location>
</feature>
<keyword evidence="4" id="KW-0732">Signal</keyword>
<name>A0A1G5ZCV4_9HYPH</name>
<organism evidence="6 7">
    <name type="scientific">Mesorhizobium qingshengii</name>
    <dbReference type="NCBI Taxonomy" id="1165689"/>
    <lineage>
        <taxon>Bacteria</taxon>
        <taxon>Pseudomonadati</taxon>
        <taxon>Pseudomonadota</taxon>
        <taxon>Alphaproteobacteria</taxon>
        <taxon>Hyphomicrobiales</taxon>
        <taxon>Phyllobacteriaceae</taxon>
        <taxon>Mesorhizobium</taxon>
    </lineage>
</organism>
<evidence type="ECO:0000256" key="1">
    <source>
        <dbReference type="ARBA" id="ARBA00007734"/>
    </source>
</evidence>
<comment type="similarity">
    <text evidence="2">Belongs to the virb1 family.</text>
</comment>
<evidence type="ECO:0000313" key="7">
    <source>
        <dbReference type="Proteomes" id="UP000198588"/>
    </source>
</evidence>
<feature type="signal peptide" evidence="4">
    <location>
        <begin position="1"/>
        <end position="33"/>
    </location>
</feature>
<feature type="chain" id="PRO_5011568467" evidence="4">
    <location>
        <begin position="34"/>
        <end position="302"/>
    </location>
</feature>
<dbReference type="CDD" id="cd00254">
    <property type="entry name" value="LT-like"/>
    <property type="match status" value="1"/>
</dbReference>
<feature type="region of interest" description="Disordered" evidence="3">
    <location>
        <begin position="85"/>
        <end position="114"/>
    </location>
</feature>
<dbReference type="InterPro" id="IPR008258">
    <property type="entry name" value="Transglycosylase_SLT_dom_1"/>
</dbReference>
<dbReference type="RefSeq" id="WP_091582928.1">
    <property type="nucleotide sequence ID" value="NZ_FMXM01000017.1"/>
</dbReference>
<dbReference type="InterPro" id="IPR023346">
    <property type="entry name" value="Lysozyme-like_dom_sf"/>
</dbReference>
<protein>
    <submittedName>
        <fullName evidence="6">Soluble lytic murein transglycosylase</fullName>
    </submittedName>
</protein>
<reference evidence="6 7" key="1">
    <citation type="submission" date="2016-10" db="EMBL/GenBank/DDBJ databases">
        <authorList>
            <person name="de Groot N.N."/>
        </authorList>
    </citation>
    <scope>NUCLEOTIDE SEQUENCE [LARGE SCALE GENOMIC DNA]</scope>
    <source>
        <strain evidence="6 7">CGMCC 1.12097</strain>
    </source>
</reference>
<dbReference type="STRING" id="1165689.SAMN02927914_04720"/>
<evidence type="ECO:0000256" key="2">
    <source>
        <dbReference type="ARBA" id="ARBA00009387"/>
    </source>
</evidence>
<dbReference type="Gene3D" id="1.10.530.10">
    <property type="match status" value="1"/>
</dbReference>
<dbReference type="EMBL" id="FMXM01000017">
    <property type="protein sequence ID" value="SDA92422.1"/>
    <property type="molecule type" value="Genomic_DNA"/>
</dbReference>
<evidence type="ECO:0000313" key="6">
    <source>
        <dbReference type="EMBL" id="SDA92422.1"/>
    </source>
</evidence>
<gene>
    <name evidence="6" type="ORF">SAMN02927914_04720</name>
</gene>
<sequence length="302" mass="32040">MTDTLFRIANRRLFLGLTTAVLVTAWANSSATAGDVRPETEFSQKVLFTGSSQVADDAVDAIFDARWGIEAKDYVLGQDGQLRRTSADARTSVKPRPSETKASAPRGEYSHFDISPVPNQNLGAGSCDASPLSAADTARLVAAAARKYDVDPDFALAVATVESSLDRVRNSPKGARGPMQLMPATAGRLGVKDVCDPADNIDGGVRFLGDLFATYRNPLIVAAAYNAGEARVREYGGIPPFPETVNFVAEVLKRQSALRSADPEATAIDAAVNSASADDTTSSTGTIPSTRHRQWVGGVMQF</sequence>